<dbReference type="GO" id="GO:0051015">
    <property type="term" value="F:actin filament binding"/>
    <property type="evidence" value="ECO:0007669"/>
    <property type="project" value="TreeGrafter"/>
</dbReference>
<dbReference type="SUPFAM" id="SSF52540">
    <property type="entry name" value="P-loop containing nucleoside triphosphate hydrolases"/>
    <property type="match status" value="1"/>
</dbReference>
<comment type="caution">
    <text evidence="6">The sequence shown here is derived from an EMBL/GenBank/DDBJ whole genome shotgun (WGS) entry which is preliminary data.</text>
</comment>
<evidence type="ECO:0000256" key="1">
    <source>
        <dbReference type="ARBA" id="ARBA00023054"/>
    </source>
</evidence>
<comment type="caution">
    <text evidence="2">Lacks conserved residue(s) required for the propagation of feature annotation.</text>
</comment>
<dbReference type="Gene3D" id="3.30.70.1590">
    <property type="match status" value="1"/>
</dbReference>
<proteinExistence type="inferred from homology"/>
<reference evidence="6" key="1">
    <citation type="journal article" date="2023" name="Mol. Biol. Evol.">
        <title>Third-Generation Sequencing Reveals the Adaptive Role of the Epigenome in Three Deep-Sea Polychaetes.</title>
        <authorList>
            <person name="Perez M."/>
            <person name="Aroh O."/>
            <person name="Sun Y."/>
            <person name="Lan Y."/>
            <person name="Juniper S.K."/>
            <person name="Young C.R."/>
            <person name="Angers B."/>
            <person name="Qian P.Y."/>
        </authorList>
    </citation>
    <scope>NUCLEOTIDE SEQUENCE</scope>
    <source>
        <strain evidence="6">P08H-3</strain>
    </source>
</reference>
<keyword evidence="2" id="KW-0505">Motor protein</keyword>
<dbReference type="PANTHER" id="PTHR45615:SF36">
    <property type="entry name" value="MYOSIN HEAVY CHAIN-LIKE, ISOFORM B-RELATED"/>
    <property type="match status" value="1"/>
</dbReference>
<dbReference type="Pfam" id="PF01576">
    <property type="entry name" value="Myosin_tail_1"/>
    <property type="match status" value="1"/>
</dbReference>
<dbReference type="InterPro" id="IPR002928">
    <property type="entry name" value="Myosin_tail"/>
</dbReference>
<comment type="similarity">
    <text evidence="2">Belongs to the TRAFAC class myosin-kinesin ATPase superfamily. Myosin family.</text>
</comment>
<keyword evidence="7" id="KW-1185">Reference proteome</keyword>
<sequence length="458" mass="54415">MPFSDFRHRFEILAPPDSKPTSAGVDDKQAVDHLLDVLEIEKSTYRLGLSQVFFRTGCLAQLEDAREEKIAGTVIGLQSLCRGHLARQRLNRLKLQHLAVSCIQRNVRKFMAIRNWSWWRLYTKIQPLLDVHRTEDELRNKDIELDQLKMKFEKTERERNEFKQAVDKLESKLSEMTADLSEEHTTSSQASEMLERETGDRIRFERELQEIQTKYSTLQRVHEQTEMDLMHTRMLAASLDGELEDDEEGGDSVYRDHYLRLKREMEFMKKKLQQEHEEELEQKEKSKKALERKVTDARAETEEHQRQVGNFKRKCQRLTQDVGDMKLHLQEQMMRNAELEKKQRKFDTELHKVNEMLKSEKQLKDKAVRERDELSADKFTMEQELKNMKLDYDLQSDKAEHLTKELDDLTSVSQDSQELLQLKRQKNELERRVLDQEEELDEQAATIQQLEQVSDVYF</sequence>
<protein>
    <recommendedName>
        <fullName evidence="5">Myosin motor domain-containing protein</fullName>
    </recommendedName>
</protein>
<dbReference type="PROSITE" id="PS50096">
    <property type="entry name" value="IQ"/>
    <property type="match status" value="1"/>
</dbReference>
<dbReference type="AlphaFoldDB" id="A0AAD9K6R6"/>
<keyword evidence="2" id="KW-0518">Myosin</keyword>
<dbReference type="Gene3D" id="1.20.5.340">
    <property type="match status" value="1"/>
</dbReference>
<dbReference type="GO" id="GO:0005737">
    <property type="term" value="C:cytoplasm"/>
    <property type="evidence" value="ECO:0007669"/>
    <property type="project" value="TreeGrafter"/>
</dbReference>
<dbReference type="GO" id="GO:0016460">
    <property type="term" value="C:myosin II complex"/>
    <property type="evidence" value="ECO:0007669"/>
    <property type="project" value="TreeGrafter"/>
</dbReference>
<feature type="domain" description="Myosin motor" evidence="5">
    <location>
        <begin position="1"/>
        <end position="67"/>
    </location>
</feature>
<dbReference type="InterPro" id="IPR001609">
    <property type="entry name" value="Myosin_head_motor_dom-like"/>
</dbReference>
<dbReference type="Gene3D" id="4.10.270.10">
    <property type="entry name" value="Myosin, subunit A"/>
    <property type="match status" value="1"/>
</dbReference>
<keyword evidence="1 3" id="KW-0175">Coiled coil</keyword>
<dbReference type="GO" id="GO:0031032">
    <property type="term" value="P:actomyosin structure organization"/>
    <property type="evidence" value="ECO:0007669"/>
    <property type="project" value="TreeGrafter"/>
</dbReference>
<evidence type="ECO:0000256" key="2">
    <source>
        <dbReference type="PROSITE-ProRule" id="PRU00782"/>
    </source>
</evidence>
<dbReference type="GO" id="GO:0005524">
    <property type="term" value="F:ATP binding"/>
    <property type="evidence" value="ECO:0007669"/>
    <property type="project" value="InterPro"/>
</dbReference>
<evidence type="ECO:0000313" key="6">
    <source>
        <dbReference type="EMBL" id="KAK2165919.1"/>
    </source>
</evidence>
<feature type="coiled-coil region" evidence="3">
    <location>
        <begin position="357"/>
        <end position="453"/>
    </location>
</feature>
<dbReference type="EMBL" id="JAODUP010000044">
    <property type="protein sequence ID" value="KAK2165919.1"/>
    <property type="molecule type" value="Genomic_DNA"/>
</dbReference>
<evidence type="ECO:0000313" key="7">
    <source>
        <dbReference type="Proteomes" id="UP001208570"/>
    </source>
</evidence>
<dbReference type="PROSITE" id="PS51456">
    <property type="entry name" value="MYOSIN_MOTOR"/>
    <property type="match status" value="1"/>
</dbReference>
<accession>A0AAD9K6R6</accession>
<feature type="region of interest" description="Disordered" evidence="4">
    <location>
        <begin position="273"/>
        <end position="292"/>
    </location>
</feature>
<evidence type="ECO:0000256" key="4">
    <source>
        <dbReference type="SAM" id="MobiDB-lite"/>
    </source>
</evidence>
<dbReference type="SUPFAM" id="SSF90257">
    <property type="entry name" value="Myosin rod fragments"/>
    <property type="match status" value="1"/>
</dbReference>
<keyword evidence="2" id="KW-0009">Actin-binding</keyword>
<feature type="region of interest" description="Disordered" evidence="4">
    <location>
        <begin position="177"/>
        <end position="197"/>
    </location>
</feature>
<organism evidence="6 7">
    <name type="scientific">Paralvinella palmiformis</name>
    <dbReference type="NCBI Taxonomy" id="53620"/>
    <lineage>
        <taxon>Eukaryota</taxon>
        <taxon>Metazoa</taxon>
        <taxon>Spiralia</taxon>
        <taxon>Lophotrochozoa</taxon>
        <taxon>Annelida</taxon>
        <taxon>Polychaeta</taxon>
        <taxon>Sedentaria</taxon>
        <taxon>Canalipalpata</taxon>
        <taxon>Terebellida</taxon>
        <taxon>Terebelliformia</taxon>
        <taxon>Alvinellidae</taxon>
        <taxon>Paralvinella</taxon>
    </lineage>
</organism>
<dbReference type="PANTHER" id="PTHR45615">
    <property type="entry name" value="MYOSIN HEAVY CHAIN, NON-MUSCLE"/>
    <property type="match status" value="1"/>
</dbReference>
<dbReference type="InterPro" id="IPR027417">
    <property type="entry name" value="P-loop_NTPase"/>
</dbReference>
<evidence type="ECO:0000259" key="5">
    <source>
        <dbReference type="PROSITE" id="PS51456"/>
    </source>
</evidence>
<name>A0AAD9K6R6_9ANNE</name>
<gene>
    <name evidence="6" type="ORF">LSH36_44g06061</name>
</gene>
<dbReference type="Proteomes" id="UP001208570">
    <property type="component" value="Unassembled WGS sequence"/>
</dbReference>
<dbReference type="GO" id="GO:0003774">
    <property type="term" value="F:cytoskeletal motor activity"/>
    <property type="evidence" value="ECO:0007669"/>
    <property type="project" value="InterPro"/>
</dbReference>
<dbReference type="GO" id="GO:0032982">
    <property type="term" value="C:myosin filament"/>
    <property type="evidence" value="ECO:0007669"/>
    <property type="project" value="TreeGrafter"/>
</dbReference>
<evidence type="ECO:0000256" key="3">
    <source>
        <dbReference type="SAM" id="Coils"/>
    </source>
</evidence>
<feature type="compositionally biased region" description="Basic and acidic residues" evidence="4">
    <location>
        <begin position="282"/>
        <end position="292"/>
    </location>
</feature>